<dbReference type="Proteomes" id="UP000234211">
    <property type="component" value="Unassembled WGS sequence"/>
</dbReference>
<dbReference type="EMBL" id="OENF01000039">
    <property type="protein sequence ID" value="SOS75286.1"/>
    <property type="molecule type" value="Genomic_DNA"/>
</dbReference>
<name>A0A2H1YIE8_9FLAO</name>
<accession>A0A2H1YIE8</accession>
<evidence type="ECO:0008006" key="3">
    <source>
        <dbReference type="Google" id="ProtNLM"/>
    </source>
</evidence>
<organism evidence="1 2">
    <name type="scientific">Tenacibaculum piscium</name>
    <dbReference type="NCBI Taxonomy" id="1458515"/>
    <lineage>
        <taxon>Bacteria</taxon>
        <taxon>Pseudomonadati</taxon>
        <taxon>Bacteroidota</taxon>
        <taxon>Flavobacteriia</taxon>
        <taxon>Flavobacteriales</taxon>
        <taxon>Flavobacteriaceae</taxon>
        <taxon>Tenacibaculum</taxon>
    </lineage>
</organism>
<sequence>MDFTNSIIYNFYYTNLNIKTKTMNIFCSNCGSSLQPHQSSCGECGNSMNSSEIQQIENKLQKINQVVLVDNSLKTQLNQSFKGLDNYKLSSTYLMSSSAKDDLEEKVDYLKGCVLPDFEAFRKDIKQASTQLGQDKVQVYARIMGITEFVLREFFGPLAIKENNLQIFEEFRDFSEYELKETMIDYHLDVSDIQQIDFGTVGNNIGNVIISSLENGHFSTISDKNEFTKGDLKKVGNEMAVGVGIELLSAGVKALQQNSQMIKKVREADYDLSAKIDGIKDRIQSLEIDKQEIIKEKRLYDKCDVILDTCFEKVLKPVVNQLKENAVFTTYQENRKPYDLANKIIKIDKEAQEKPITVSFWKTLLSSKSAYFIAYAKSRRELLGKEKAQEYETIKNQLKQGYHKSLENQLKYEQNSTENFKEFEKINRRTLKALPVIVNNKEDVFKFAGVLKKIKTQLNTVKNG</sequence>
<proteinExistence type="predicted"/>
<evidence type="ECO:0000313" key="2">
    <source>
        <dbReference type="Proteomes" id="UP000234211"/>
    </source>
</evidence>
<reference evidence="2" key="1">
    <citation type="submission" date="2017-11" db="EMBL/GenBank/DDBJ databases">
        <authorList>
            <person name="Duchaud E."/>
        </authorList>
    </citation>
    <scope>NUCLEOTIDE SEQUENCE [LARGE SCALE GENOMIC DNA]</scope>
    <source>
        <strain evidence="2">Tenacibaculum sp. TNO020</strain>
    </source>
</reference>
<evidence type="ECO:0000313" key="1">
    <source>
        <dbReference type="EMBL" id="SOS75286.1"/>
    </source>
</evidence>
<keyword evidence="2" id="KW-1185">Reference proteome</keyword>
<gene>
    <name evidence="1" type="ORF">TNO020_440059</name>
</gene>
<dbReference type="AlphaFoldDB" id="A0A2H1YIE8"/>
<protein>
    <recommendedName>
        <fullName evidence="3">Zinc-ribbon domain-containing protein</fullName>
    </recommendedName>
</protein>